<comment type="subcellular location">
    <subcellularLocation>
        <location evidence="1">Nucleus</location>
    </subcellularLocation>
</comment>
<dbReference type="InterPro" id="IPR050358">
    <property type="entry name" value="RSE1/DDB1/CFT1"/>
</dbReference>
<dbReference type="PANTHER" id="PTHR10644">
    <property type="entry name" value="DNA REPAIR/RNA PROCESSING CPSF FAMILY"/>
    <property type="match status" value="1"/>
</dbReference>
<feature type="domain" description="RSE1/DDB1/CPSF1 C-terminal" evidence="4">
    <location>
        <begin position="1"/>
        <end position="75"/>
    </location>
</feature>
<name>A0A1I7YY68_9BILA</name>
<protein>
    <submittedName>
        <fullName evidence="6">CPSF_A domain-containing protein</fullName>
    </submittedName>
</protein>
<dbReference type="AlphaFoldDB" id="A0A1I7YY68"/>
<dbReference type="GO" id="GO:0005634">
    <property type="term" value="C:nucleus"/>
    <property type="evidence" value="ECO:0007669"/>
    <property type="project" value="UniProtKB-SubCell"/>
</dbReference>
<dbReference type="GO" id="GO:0003676">
    <property type="term" value="F:nucleic acid binding"/>
    <property type="evidence" value="ECO:0007669"/>
    <property type="project" value="InterPro"/>
</dbReference>
<proteinExistence type="inferred from homology"/>
<evidence type="ECO:0000313" key="6">
    <source>
        <dbReference type="WBParaSite" id="L893_g20914.t1"/>
    </source>
</evidence>
<keyword evidence="5" id="KW-1185">Reference proteome</keyword>
<dbReference type="Pfam" id="PF03178">
    <property type="entry name" value="CPSF_A"/>
    <property type="match status" value="1"/>
</dbReference>
<dbReference type="Gene3D" id="1.10.150.910">
    <property type="match status" value="1"/>
</dbReference>
<evidence type="ECO:0000256" key="3">
    <source>
        <dbReference type="ARBA" id="ARBA00038266"/>
    </source>
</evidence>
<dbReference type="InterPro" id="IPR004871">
    <property type="entry name" value="RSE1/DDB1/CPSF1_C"/>
</dbReference>
<evidence type="ECO:0000313" key="5">
    <source>
        <dbReference type="Proteomes" id="UP000095287"/>
    </source>
</evidence>
<dbReference type="WBParaSite" id="L893_g20914.t1">
    <property type="protein sequence ID" value="L893_g20914.t1"/>
    <property type="gene ID" value="L893_g20914"/>
</dbReference>
<evidence type="ECO:0000259" key="4">
    <source>
        <dbReference type="Pfam" id="PF03178"/>
    </source>
</evidence>
<dbReference type="Proteomes" id="UP000095287">
    <property type="component" value="Unplaced"/>
</dbReference>
<reference evidence="6" key="1">
    <citation type="submission" date="2016-11" db="UniProtKB">
        <authorList>
            <consortium name="WormBaseParasite"/>
        </authorList>
    </citation>
    <scope>IDENTIFICATION</scope>
</reference>
<dbReference type="FunFam" id="1.10.150.910:FF:000002">
    <property type="entry name" value="Splicing factor 3B subunit 3"/>
    <property type="match status" value="1"/>
</dbReference>
<comment type="similarity">
    <text evidence="3">Belongs to the RSE1 family.</text>
</comment>
<organism evidence="5 6">
    <name type="scientific">Steinernema glaseri</name>
    <dbReference type="NCBI Taxonomy" id="37863"/>
    <lineage>
        <taxon>Eukaryota</taxon>
        <taxon>Metazoa</taxon>
        <taxon>Ecdysozoa</taxon>
        <taxon>Nematoda</taxon>
        <taxon>Chromadorea</taxon>
        <taxon>Rhabditida</taxon>
        <taxon>Tylenchina</taxon>
        <taxon>Panagrolaimomorpha</taxon>
        <taxon>Strongyloidoidea</taxon>
        <taxon>Steinernematidae</taxon>
        <taxon>Steinernema</taxon>
    </lineage>
</organism>
<evidence type="ECO:0000256" key="2">
    <source>
        <dbReference type="ARBA" id="ARBA00023242"/>
    </source>
</evidence>
<sequence length="109" mass="12549">MVPGAEDALIYTTLSGSIGILVPFRSKDEFEFFQTLEMHMRVENPPLCGRDHLSYRSFYAPVKFVVDGDLCEQFGTVDLTKQKEIADHLGRKPYDVSKRLEDLRTRFAF</sequence>
<evidence type="ECO:0000256" key="1">
    <source>
        <dbReference type="ARBA" id="ARBA00004123"/>
    </source>
</evidence>
<keyword evidence="2" id="KW-0539">Nucleus</keyword>
<accession>A0A1I7YY68</accession>